<gene>
    <name evidence="1" type="ORF">ACOLOM_LOCUS4390</name>
</gene>
<evidence type="ECO:0000313" key="2">
    <source>
        <dbReference type="Proteomes" id="UP000789525"/>
    </source>
</evidence>
<keyword evidence="2" id="KW-1185">Reference proteome</keyword>
<dbReference type="Proteomes" id="UP000789525">
    <property type="component" value="Unassembled WGS sequence"/>
</dbReference>
<comment type="caution">
    <text evidence="1">The sequence shown here is derived from an EMBL/GenBank/DDBJ whole genome shotgun (WGS) entry which is preliminary data.</text>
</comment>
<sequence length="51" mass="5649">QLAYPGTAHKQLFARLGTQYANLALLSSWATTNATHGCLVFILHRRPRVPS</sequence>
<organism evidence="1 2">
    <name type="scientific">Acaulospora colombiana</name>
    <dbReference type="NCBI Taxonomy" id="27376"/>
    <lineage>
        <taxon>Eukaryota</taxon>
        <taxon>Fungi</taxon>
        <taxon>Fungi incertae sedis</taxon>
        <taxon>Mucoromycota</taxon>
        <taxon>Glomeromycotina</taxon>
        <taxon>Glomeromycetes</taxon>
        <taxon>Diversisporales</taxon>
        <taxon>Acaulosporaceae</taxon>
        <taxon>Acaulospora</taxon>
    </lineage>
</organism>
<accession>A0ACA9LPG7</accession>
<reference evidence="1" key="1">
    <citation type="submission" date="2021-06" db="EMBL/GenBank/DDBJ databases">
        <authorList>
            <person name="Kallberg Y."/>
            <person name="Tangrot J."/>
            <person name="Rosling A."/>
        </authorList>
    </citation>
    <scope>NUCLEOTIDE SEQUENCE</scope>
    <source>
        <strain evidence="1">CL356</strain>
    </source>
</reference>
<proteinExistence type="predicted"/>
<dbReference type="EMBL" id="CAJVPT010007210">
    <property type="protein sequence ID" value="CAG8538903.1"/>
    <property type="molecule type" value="Genomic_DNA"/>
</dbReference>
<feature type="non-terminal residue" evidence="1">
    <location>
        <position position="1"/>
    </location>
</feature>
<name>A0ACA9LPG7_9GLOM</name>
<evidence type="ECO:0000313" key="1">
    <source>
        <dbReference type="EMBL" id="CAG8538903.1"/>
    </source>
</evidence>
<protein>
    <submittedName>
        <fullName evidence="1">12379_t:CDS:1</fullName>
    </submittedName>
</protein>